<proteinExistence type="predicted"/>
<protein>
    <submittedName>
        <fullName evidence="2">Uncharacterized protein</fullName>
    </submittedName>
</protein>
<dbReference type="Proteomes" id="UP000199626">
    <property type="component" value="Unassembled WGS sequence"/>
</dbReference>
<keyword evidence="1" id="KW-0472">Membrane</keyword>
<evidence type="ECO:0000313" key="3">
    <source>
        <dbReference type="Proteomes" id="UP000199626"/>
    </source>
</evidence>
<accession>A0A1G6DWZ9</accession>
<feature type="transmembrane region" description="Helical" evidence="1">
    <location>
        <begin position="83"/>
        <end position="102"/>
    </location>
</feature>
<evidence type="ECO:0000313" key="2">
    <source>
        <dbReference type="EMBL" id="SDB49717.1"/>
    </source>
</evidence>
<feature type="transmembrane region" description="Helical" evidence="1">
    <location>
        <begin position="57"/>
        <end position="77"/>
    </location>
</feature>
<dbReference type="EMBL" id="FMXN01000014">
    <property type="protein sequence ID" value="SDB49717.1"/>
    <property type="molecule type" value="Genomic_DNA"/>
</dbReference>
<keyword evidence="1" id="KW-1133">Transmembrane helix</keyword>
<sequence>MRTEADRVISCYLVSFGLPIVLVLRGQWWLGIIGAIIFFAAYFLLPKIKLLRREVPYLDIYVSLSYFIIFVGCWILYSNGYDNTYSIWLYIGIGIIGIPFFYKVLSYLKRNLQDC</sequence>
<keyword evidence="3" id="KW-1185">Reference proteome</keyword>
<name>A0A1G6DWZ9_9GAMM</name>
<feature type="transmembrane region" description="Helical" evidence="1">
    <location>
        <begin position="28"/>
        <end position="45"/>
    </location>
</feature>
<reference evidence="3" key="1">
    <citation type="submission" date="2016-10" db="EMBL/GenBank/DDBJ databases">
        <authorList>
            <person name="Varghese N."/>
            <person name="Submissions S."/>
        </authorList>
    </citation>
    <scope>NUCLEOTIDE SEQUENCE [LARGE SCALE GENOMIC DNA]</scope>
    <source>
        <strain evidence="3">CGMCC 1.10824</strain>
    </source>
</reference>
<gene>
    <name evidence="2" type="ORF">SAMN02927930_01925</name>
</gene>
<evidence type="ECO:0000256" key="1">
    <source>
        <dbReference type="SAM" id="Phobius"/>
    </source>
</evidence>
<keyword evidence="1" id="KW-0812">Transmembrane</keyword>
<organism evidence="2 3">
    <name type="scientific">Pseudidiomarina indica</name>
    <dbReference type="NCBI Taxonomy" id="1159017"/>
    <lineage>
        <taxon>Bacteria</taxon>
        <taxon>Pseudomonadati</taxon>
        <taxon>Pseudomonadota</taxon>
        <taxon>Gammaproteobacteria</taxon>
        <taxon>Alteromonadales</taxon>
        <taxon>Idiomarinaceae</taxon>
        <taxon>Pseudidiomarina</taxon>
    </lineage>
</organism>
<dbReference type="AlphaFoldDB" id="A0A1G6DWZ9"/>